<dbReference type="Proteomes" id="UP001596180">
    <property type="component" value="Unassembled WGS sequence"/>
</dbReference>
<gene>
    <name evidence="2" type="ORF">ACFPZI_18250</name>
</gene>
<comment type="similarity">
    <text evidence="1">Belongs to the short-chain dehydrogenases/reductases (SDR) family.</text>
</comment>
<protein>
    <submittedName>
        <fullName evidence="2">SDR family NAD(P)-dependent oxidoreductase</fullName>
        <ecNumber evidence="2">1.1.1.-</ecNumber>
    </submittedName>
</protein>
<comment type="caution">
    <text evidence="2">The sequence shown here is derived from an EMBL/GenBank/DDBJ whole genome shotgun (WGS) entry which is preliminary data.</text>
</comment>
<sequence length="260" mass="26820">MSSTSSPLLPEGKVVFVTGGSGNLGSQFATSMSAAGARVVIGGRNVERLRATAERIQGATGNEVRYAAGDLTDAAGTAALVEDVWSAFGRVDTVVNSAVPSGSPQQGDLLSTPDEAWLNFFDPVILGVVRTGRHLVPKMAAAGGGSFVNIVSPTGIVPSPGVDAYGVAKGALIMLTKYMAREWGTWNIRANGIAPGLIIDDQYVTPESIPRNAALSSALERTSLGRWGRPEDLVGVATFLASDAAAFVSGQIISVDGGRF</sequence>
<dbReference type="PANTHER" id="PTHR42760">
    <property type="entry name" value="SHORT-CHAIN DEHYDROGENASES/REDUCTASES FAMILY MEMBER"/>
    <property type="match status" value="1"/>
</dbReference>
<accession>A0ABW1DZF1</accession>
<dbReference type="GO" id="GO:0016491">
    <property type="term" value="F:oxidoreductase activity"/>
    <property type="evidence" value="ECO:0007669"/>
    <property type="project" value="UniProtKB-KW"/>
</dbReference>
<dbReference type="InterPro" id="IPR036291">
    <property type="entry name" value="NAD(P)-bd_dom_sf"/>
</dbReference>
<dbReference type="SUPFAM" id="SSF51735">
    <property type="entry name" value="NAD(P)-binding Rossmann-fold domains"/>
    <property type="match status" value="1"/>
</dbReference>
<dbReference type="Gene3D" id="3.40.50.720">
    <property type="entry name" value="NAD(P)-binding Rossmann-like Domain"/>
    <property type="match status" value="1"/>
</dbReference>
<dbReference type="EC" id="1.1.1.-" evidence="2"/>
<dbReference type="PRINTS" id="PR00081">
    <property type="entry name" value="GDHRDH"/>
</dbReference>
<proteinExistence type="inferred from homology"/>
<dbReference type="Pfam" id="PF13561">
    <property type="entry name" value="adh_short_C2"/>
    <property type="match status" value="1"/>
</dbReference>
<evidence type="ECO:0000313" key="3">
    <source>
        <dbReference type="Proteomes" id="UP001596180"/>
    </source>
</evidence>
<keyword evidence="2" id="KW-0560">Oxidoreductase</keyword>
<dbReference type="EMBL" id="JBHSOA010000037">
    <property type="protein sequence ID" value="MFC5853680.1"/>
    <property type="molecule type" value="Genomic_DNA"/>
</dbReference>
<organism evidence="2 3">
    <name type="scientific">Streptomyces chlorus</name>
    <dbReference type="NCBI Taxonomy" id="887452"/>
    <lineage>
        <taxon>Bacteria</taxon>
        <taxon>Bacillati</taxon>
        <taxon>Actinomycetota</taxon>
        <taxon>Actinomycetes</taxon>
        <taxon>Kitasatosporales</taxon>
        <taxon>Streptomycetaceae</taxon>
        <taxon>Streptomyces</taxon>
    </lineage>
</organism>
<keyword evidence="3" id="KW-1185">Reference proteome</keyword>
<name>A0ABW1DZF1_9ACTN</name>
<dbReference type="RefSeq" id="WP_355896439.1">
    <property type="nucleotide sequence ID" value="NZ_JBHSOA010000037.1"/>
</dbReference>
<dbReference type="InterPro" id="IPR002347">
    <property type="entry name" value="SDR_fam"/>
</dbReference>
<evidence type="ECO:0000256" key="1">
    <source>
        <dbReference type="ARBA" id="ARBA00006484"/>
    </source>
</evidence>
<evidence type="ECO:0000313" key="2">
    <source>
        <dbReference type="EMBL" id="MFC5853680.1"/>
    </source>
</evidence>
<reference evidence="3" key="1">
    <citation type="journal article" date="2019" name="Int. J. Syst. Evol. Microbiol.">
        <title>The Global Catalogue of Microorganisms (GCM) 10K type strain sequencing project: providing services to taxonomists for standard genome sequencing and annotation.</title>
        <authorList>
            <consortium name="The Broad Institute Genomics Platform"/>
            <consortium name="The Broad Institute Genome Sequencing Center for Infectious Disease"/>
            <person name="Wu L."/>
            <person name="Ma J."/>
        </authorList>
    </citation>
    <scope>NUCLEOTIDE SEQUENCE [LARGE SCALE GENOMIC DNA]</scope>
    <source>
        <strain evidence="3">JCM 10411</strain>
    </source>
</reference>